<keyword evidence="4" id="KW-1185">Reference proteome</keyword>
<accession>A0A7X6DGI7</accession>
<evidence type="ECO:0000256" key="1">
    <source>
        <dbReference type="ARBA" id="ARBA00006817"/>
    </source>
</evidence>
<evidence type="ECO:0000313" key="4">
    <source>
        <dbReference type="Proteomes" id="UP000521868"/>
    </source>
</evidence>
<comment type="similarity">
    <text evidence="1">Belongs to the AHA1 family.</text>
</comment>
<evidence type="ECO:0000259" key="2">
    <source>
        <dbReference type="Pfam" id="PF08327"/>
    </source>
</evidence>
<dbReference type="InterPro" id="IPR023393">
    <property type="entry name" value="START-like_dom_sf"/>
</dbReference>
<dbReference type="EMBL" id="VTOX01000004">
    <property type="protein sequence ID" value="NKE66752.1"/>
    <property type="molecule type" value="Genomic_DNA"/>
</dbReference>
<dbReference type="AlphaFoldDB" id="A0A7X6DGI7"/>
<reference evidence="3 4" key="1">
    <citation type="journal article" date="2020" name="Nature">
        <title>Bacterial chemolithoautotrophy via manganese oxidation.</title>
        <authorList>
            <person name="Yu H."/>
            <person name="Leadbetter J.R."/>
        </authorList>
    </citation>
    <scope>NUCLEOTIDE SEQUENCE [LARGE SCALE GENOMIC DNA]</scope>
    <source>
        <strain evidence="3 4">RBP-1</strain>
    </source>
</reference>
<dbReference type="Gene3D" id="3.30.530.20">
    <property type="match status" value="1"/>
</dbReference>
<sequence length="167" mass="18788">MARPIFVHETHTFNVPAERVFDAWLNPGQAARFLFASRTGNVMHCEIDPHVGGTFTVTDRRPNPDGDESFFVAQHRGCYVEIDRPRRLVFDFSVEPFSTSTTRVTIDIVPAGPGGCELMLTHDLGEAEDAIHYVDRTRRGWSAMLRQLEKVVGTRLWSFGLRTPGTA</sequence>
<dbReference type="Proteomes" id="UP000521868">
    <property type="component" value="Unassembled WGS sequence"/>
</dbReference>
<organism evidence="3 4">
    <name type="scientific">Ramlibacter lithotrophicus</name>
    <dbReference type="NCBI Taxonomy" id="2606681"/>
    <lineage>
        <taxon>Bacteria</taxon>
        <taxon>Pseudomonadati</taxon>
        <taxon>Pseudomonadota</taxon>
        <taxon>Betaproteobacteria</taxon>
        <taxon>Burkholderiales</taxon>
        <taxon>Comamonadaceae</taxon>
        <taxon>Ramlibacter</taxon>
    </lineage>
</organism>
<evidence type="ECO:0000313" key="3">
    <source>
        <dbReference type="EMBL" id="NKE66752.1"/>
    </source>
</evidence>
<dbReference type="Pfam" id="PF08327">
    <property type="entry name" value="AHSA1"/>
    <property type="match status" value="1"/>
</dbReference>
<dbReference type="CDD" id="cd07814">
    <property type="entry name" value="SRPBCC_CalC_Aha1-like"/>
    <property type="match status" value="1"/>
</dbReference>
<dbReference type="InterPro" id="IPR013538">
    <property type="entry name" value="ASHA1/2-like_C"/>
</dbReference>
<name>A0A7X6DGI7_9BURK</name>
<comment type="caution">
    <text evidence="3">The sequence shown here is derived from an EMBL/GenBank/DDBJ whole genome shotgun (WGS) entry which is preliminary data.</text>
</comment>
<dbReference type="SUPFAM" id="SSF55961">
    <property type="entry name" value="Bet v1-like"/>
    <property type="match status" value="1"/>
</dbReference>
<protein>
    <submittedName>
        <fullName evidence="3">SRPBCC domain-containing protein</fullName>
    </submittedName>
</protein>
<dbReference type="RefSeq" id="WP_168107876.1">
    <property type="nucleotide sequence ID" value="NZ_VTOX01000004.1"/>
</dbReference>
<gene>
    <name evidence="3" type="ORF">RAMLITH_13040</name>
</gene>
<proteinExistence type="inferred from homology"/>
<feature type="domain" description="Activator of Hsp90 ATPase homologue 1/2-like C-terminal" evidence="2">
    <location>
        <begin position="14"/>
        <end position="152"/>
    </location>
</feature>